<protein>
    <submittedName>
        <fullName evidence="2">Uncharacterized protein</fullName>
    </submittedName>
</protein>
<feature type="region of interest" description="Disordered" evidence="1">
    <location>
        <begin position="41"/>
        <end position="95"/>
    </location>
</feature>
<reference evidence="2" key="1">
    <citation type="submission" date="2013-04" db="EMBL/GenBank/DDBJ databases">
        <title>The Genome Sequence of Fonticula alba ATCC 38817.</title>
        <authorList>
            <consortium name="The Broad Institute Genomics Platform"/>
            <person name="Russ C."/>
            <person name="Cuomo C."/>
            <person name="Burger G."/>
            <person name="Gray M.W."/>
            <person name="Holland P.W.H."/>
            <person name="King N."/>
            <person name="Lang F.B.F."/>
            <person name="Roger A.J."/>
            <person name="Ruiz-Trillo I."/>
            <person name="Brown M."/>
            <person name="Walker B."/>
            <person name="Young S."/>
            <person name="Zeng Q."/>
            <person name="Gargeya S."/>
            <person name="Fitzgerald M."/>
            <person name="Haas B."/>
            <person name="Abouelleil A."/>
            <person name="Allen A.W."/>
            <person name="Alvarado L."/>
            <person name="Arachchi H.M."/>
            <person name="Berlin A.M."/>
            <person name="Chapman S.B."/>
            <person name="Gainer-Dewar J."/>
            <person name="Goldberg J."/>
            <person name="Griggs A."/>
            <person name="Gujja S."/>
            <person name="Hansen M."/>
            <person name="Howarth C."/>
            <person name="Imamovic A."/>
            <person name="Ireland A."/>
            <person name="Larimer J."/>
            <person name="McCowan C."/>
            <person name="Murphy C."/>
            <person name="Pearson M."/>
            <person name="Poon T.W."/>
            <person name="Priest M."/>
            <person name="Roberts A."/>
            <person name="Saif S."/>
            <person name="Shea T."/>
            <person name="Sisk P."/>
            <person name="Sykes S."/>
            <person name="Wortman J."/>
            <person name="Nusbaum C."/>
            <person name="Birren B."/>
        </authorList>
    </citation>
    <scope>NUCLEOTIDE SEQUENCE [LARGE SCALE GENOMIC DNA]</scope>
    <source>
        <strain evidence="2">ATCC 38817</strain>
    </source>
</reference>
<evidence type="ECO:0000313" key="2">
    <source>
        <dbReference type="EMBL" id="KCV71271.1"/>
    </source>
</evidence>
<dbReference type="GeneID" id="20526943"/>
<organism evidence="2">
    <name type="scientific">Fonticula alba</name>
    <name type="common">Slime mold</name>
    <dbReference type="NCBI Taxonomy" id="691883"/>
    <lineage>
        <taxon>Eukaryota</taxon>
        <taxon>Rotosphaerida</taxon>
        <taxon>Fonticulaceae</taxon>
        <taxon>Fonticula</taxon>
    </lineage>
</organism>
<proteinExistence type="predicted"/>
<keyword evidence="3" id="KW-1185">Reference proteome</keyword>
<dbReference type="RefSeq" id="XP_009494394.1">
    <property type="nucleotide sequence ID" value="XM_009496119.1"/>
</dbReference>
<gene>
    <name evidence="2" type="ORF">H696_02218</name>
</gene>
<dbReference type="EMBL" id="KB932203">
    <property type="protein sequence ID" value="KCV71271.1"/>
    <property type="molecule type" value="Genomic_DNA"/>
</dbReference>
<name>A0A058ZBG3_FONAL</name>
<dbReference type="AlphaFoldDB" id="A0A058ZBG3"/>
<dbReference type="Proteomes" id="UP000030693">
    <property type="component" value="Unassembled WGS sequence"/>
</dbReference>
<evidence type="ECO:0000256" key="1">
    <source>
        <dbReference type="SAM" id="MobiDB-lite"/>
    </source>
</evidence>
<sequence length="110" mass="11879">MDATVVGKHARARARACTKAARKTALSDWFFLVLKRGERTVTHAGTQPPDRPSSLALAERPTPLLAPGVPRDLLPGKRRDRARGGGGGPRCDQVIGQEAERTDLWLVSVS</sequence>
<evidence type="ECO:0000313" key="3">
    <source>
        <dbReference type="Proteomes" id="UP000030693"/>
    </source>
</evidence>
<accession>A0A058ZBG3</accession>